<dbReference type="Gene3D" id="3.40.50.1820">
    <property type="entry name" value="alpha/beta hydrolase"/>
    <property type="match status" value="1"/>
</dbReference>
<sequence>MSSSVLAGPPGDSCFSKGVQHTGTPVGKTVQIADFPTYLSEPRSPVTGNNKVILYFSDIHGPLYVNNKLIQDYFSEAGFYVLGIDYFDGDPIDKHTNEENFDRQAWRSAATKRAKEWIPKWFDAIKESYGTDAKYCAVGYCFGAPYALEFANKEGVAAVAFAHPSSLNEDHFRSVKTPLLMSCAETDSAFPLESRRRAEDILVELKAKYFIQVFSGVKHGFAVRGDPDVPDERWAKEESARGILAWFTRFAKGVE</sequence>
<dbReference type="Proteomes" id="UP000297245">
    <property type="component" value="Unassembled WGS sequence"/>
</dbReference>
<keyword evidence="2" id="KW-0378">Hydrolase</keyword>
<dbReference type="EMBL" id="ML179310">
    <property type="protein sequence ID" value="THU91291.1"/>
    <property type="molecule type" value="Genomic_DNA"/>
</dbReference>
<evidence type="ECO:0000313" key="3">
    <source>
        <dbReference type="Proteomes" id="UP000297245"/>
    </source>
</evidence>
<evidence type="ECO:0000313" key="2">
    <source>
        <dbReference type="EMBL" id="THU91291.1"/>
    </source>
</evidence>
<dbReference type="InterPro" id="IPR002925">
    <property type="entry name" value="Dienelactn_hydro"/>
</dbReference>
<evidence type="ECO:0000259" key="1">
    <source>
        <dbReference type="Pfam" id="PF01738"/>
    </source>
</evidence>
<name>A0A4S8LQ17_DENBC</name>
<dbReference type="Pfam" id="PF01738">
    <property type="entry name" value="DLH"/>
    <property type="match status" value="1"/>
</dbReference>
<dbReference type="OrthoDB" id="1393670at2759"/>
<dbReference type="PANTHER" id="PTHR17630">
    <property type="entry name" value="DIENELACTONE HYDROLASE"/>
    <property type="match status" value="1"/>
</dbReference>
<proteinExistence type="predicted"/>
<dbReference type="SUPFAM" id="SSF53474">
    <property type="entry name" value="alpha/beta-Hydrolases"/>
    <property type="match status" value="1"/>
</dbReference>
<organism evidence="2 3">
    <name type="scientific">Dendrothele bispora (strain CBS 962.96)</name>
    <dbReference type="NCBI Taxonomy" id="1314807"/>
    <lineage>
        <taxon>Eukaryota</taxon>
        <taxon>Fungi</taxon>
        <taxon>Dikarya</taxon>
        <taxon>Basidiomycota</taxon>
        <taxon>Agaricomycotina</taxon>
        <taxon>Agaricomycetes</taxon>
        <taxon>Agaricomycetidae</taxon>
        <taxon>Agaricales</taxon>
        <taxon>Agaricales incertae sedis</taxon>
        <taxon>Dendrothele</taxon>
    </lineage>
</organism>
<reference evidence="2 3" key="1">
    <citation type="journal article" date="2019" name="Nat. Ecol. Evol.">
        <title>Megaphylogeny resolves global patterns of mushroom evolution.</title>
        <authorList>
            <person name="Varga T."/>
            <person name="Krizsan K."/>
            <person name="Foldi C."/>
            <person name="Dima B."/>
            <person name="Sanchez-Garcia M."/>
            <person name="Sanchez-Ramirez S."/>
            <person name="Szollosi G.J."/>
            <person name="Szarkandi J.G."/>
            <person name="Papp V."/>
            <person name="Albert L."/>
            <person name="Andreopoulos W."/>
            <person name="Angelini C."/>
            <person name="Antonin V."/>
            <person name="Barry K.W."/>
            <person name="Bougher N.L."/>
            <person name="Buchanan P."/>
            <person name="Buyck B."/>
            <person name="Bense V."/>
            <person name="Catcheside P."/>
            <person name="Chovatia M."/>
            <person name="Cooper J."/>
            <person name="Damon W."/>
            <person name="Desjardin D."/>
            <person name="Finy P."/>
            <person name="Geml J."/>
            <person name="Haridas S."/>
            <person name="Hughes K."/>
            <person name="Justo A."/>
            <person name="Karasinski D."/>
            <person name="Kautmanova I."/>
            <person name="Kiss B."/>
            <person name="Kocsube S."/>
            <person name="Kotiranta H."/>
            <person name="LaButti K.M."/>
            <person name="Lechner B.E."/>
            <person name="Liimatainen K."/>
            <person name="Lipzen A."/>
            <person name="Lukacs Z."/>
            <person name="Mihaltcheva S."/>
            <person name="Morgado L.N."/>
            <person name="Niskanen T."/>
            <person name="Noordeloos M.E."/>
            <person name="Ohm R.A."/>
            <person name="Ortiz-Santana B."/>
            <person name="Ovrebo C."/>
            <person name="Racz N."/>
            <person name="Riley R."/>
            <person name="Savchenko A."/>
            <person name="Shiryaev A."/>
            <person name="Soop K."/>
            <person name="Spirin V."/>
            <person name="Szebenyi C."/>
            <person name="Tomsovsky M."/>
            <person name="Tulloss R.E."/>
            <person name="Uehling J."/>
            <person name="Grigoriev I.V."/>
            <person name="Vagvolgyi C."/>
            <person name="Papp T."/>
            <person name="Martin F.M."/>
            <person name="Miettinen O."/>
            <person name="Hibbett D.S."/>
            <person name="Nagy L.G."/>
        </authorList>
    </citation>
    <scope>NUCLEOTIDE SEQUENCE [LARGE SCALE GENOMIC DNA]</scope>
    <source>
        <strain evidence="2 3">CBS 962.96</strain>
    </source>
</reference>
<dbReference type="InterPro" id="IPR029058">
    <property type="entry name" value="AB_hydrolase_fold"/>
</dbReference>
<feature type="domain" description="Dienelactone hydrolase" evidence="1">
    <location>
        <begin position="35"/>
        <end position="249"/>
    </location>
</feature>
<accession>A0A4S8LQ17</accession>
<gene>
    <name evidence="2" type="ORF">K435DRAFT_727424</name>
</gene>
<protein>
    <submittedName>
        <fullName evidence="2">Alpha/beta-hydrolase</fullName>
    </submittedName>
</protein>
<dbReference type="PANTHER" id="PTHR17630:SF44">
    <property type="entry name" value="PROTEIN AIM2"/>
    <property type="match status" value="1"/>
</dbReference>
<keyword evidence="3" id="KW-1185">Reference proteome</keyword>
<dbReference type="AlphaFoldDB" id="A0A4S8LQ17"/>
<dbReference type="GO" id="GO:0016787">
    <property type="term" value="F:hydrolase activity"/>
    <property type="evidence" value="ECO:0007669"/>
    <property type="project" value="UniProtKB-KW"/>
</dbReference>